<organism evidence="3 4">
    <name type="scientific">Exidia glandulosa HHB12029</name>
    <dbReference type="NCBI Taxonomy" id="1314781"/>
    <lineage>
        <taxon>Eukaryota</taxon>
        <taxon>Fungi</taxon>
        <taxon>Dikarya</taxon>
        <taxon>Basidiomycota</taxon>
        <taxon>Agaricomycotina</taxon>
        <taxon>Agaricomycetes</taxon>
        <taxon>Auriculariales</taxon>
        <taxon>Exidiaceae</taxon>
        <taxon>Exidia</taxon>
    </lineage>
</organism>
<feature type="transmembrane region" description="Helical" evidence="1">
    <location>
        <begin position="6"/>
        <end position="25"/>
    </location>
</feature>
<keyword evidence="1" id="KW-1133">Transmembrane helix</keyword>
<dbReference type="OrthoDB" id="3190888at2759"/>
<evidence type="ECO:0000313" key="3">
    <source>
        <dbReference type="EMBL" id="KZV95508.1"/>
    </source>
</evidence>
<evidence type="ECO:0000256" key="1">
    <source>
        <dbReference type="SAM" id="Phobius"/>
    </source>
</evidence>
<dbReference type="EMBL" id="KV425956">
    <property type="protein sequence ID" value="KZV95508.1"/>
    <property type="molecule type" value="Genomic_DNA"/>
</dbReference>
<name>A0A165JY63_EXIGL</name>
<dbReference type="InterPro" id="IPR045339">
    <property type="entry name" value="DUF6534"/>
</dbReference>
<sequence length="74" mass="7865">LPMSTLCVGAVSDVLIAAFLCTALMRARSGYRSTDKLLDKLVAFTIGSGFLTSIIAICEAITVRTTQHALVSFN</sequence>
<feature type="transmembrane region" description="Helical" evidence="1">
    <location>
        <begin position="37"/>
        <end position="57"/>
    </location>
</feature>
<feature type="domain" description="DUF6534" evidence="2">
    <location>
        <begin position="10"/>
        <end position="65"/>
    </location>
</feature>
<protein>
    <recommendedName>
        <fullName evidence="2">DUF6534 domain-containing protein</fullName>
    </recommendedName>
</protein>
<keyword evidence="1" id="KW-0812">Transmembrane</keyword>
<evidence type="ECO:0000259" key="2">
    <source>
        <dbReference type="Pfam" id="PF20152"/>
    </source>
</evidence>
<accession>A0A165JY63</accession>
<keyword evidence="1" id="KW-0472">Membrane</keyword>
<evidence type="ECO:0000313" key="4">
    <source>
        <dbReference type="Proteomes" id="UP000077266"/>
    </source>
</evidence>
<dbReference type="InParanoid" id="A0A165JY63"/>
<proteinExistence type="predicted"/>
<dbReference type="Pfam" id="PF20152">
    <property type="entry name" value="DUF6534"/>
    <property type="match status" value="1"/>
</dbReference>
<feature type="non-terminal residue" evidence="3">
    <location>
        <position position="1"/>
    </location>
</feature>
<gene>
    <name evidence="3" type="ORF">EXIGLDRAFT_610535</name>
</gene>
<dbReference type="Proteomes" id="UP000077266">
    <property type="component" value="Unassembled WGS sequence"/>
</dbReference>
<keyword evidence="4" id="KW-1185">Reference proteome</keyword>
<dbReference type="AlphaFoldDB" id="A0A165JY63"/>
<reference evidence="3 4" key="1">
    <citation type="journal article" date="2016" name="Mol. Biol. Evol.">
        <title>Comparative Genomics of Early-Diverging Mushroom-Forming Fungi Provides Insights into the Origins of Lignocellulose Decay Capabilities.</title>
        <authorList>
            <person name="Nagy L.G."/>
            <person name="Riley R."/>
            <person name="Tritt A."/>
            <person name="Adam C."/>
            <person name="Daum C."/>
            <person name="Floudas D."/>
            <person name="Sun H."/>
            <person name="Yadav J.S."/>
            <person name="Pangilinan J."/>
            <person name="Larsson K.H."/>
            <person name="Matsuura K."/>
            <person name="Barry K."/>
            <person name="Labutti K."/>
            <person name="Kuo R."/>
            <person name="Ohm R.A."/>
            <person name="Bhattacharya S.S."/>
            <person name="Shirouzu T."/>
            <person name="Yoshinaga Y."/>
            <person name="Martin F.M."/>
            <person name="Grigoriev I.V."/>
            <person name="Hibbett D.S."/>
        </authorList>
    </citation>
    <scope>NUCLEOTIDE SEQUENCE [LARGE SCALE GENOMIC DNA]</scope>
    <source>
        <strain evidence="3 4">HHB12029</strain>
    </source>
</reference>